<accession>A0A316TWX9</accession>
<sequence>MKAWDGGLLQHPKRKRHDECTSHGEEPPEEPRLTEPEGHQLNGHLDLTKLHSLSLLLSQLKLRLPEVDDYTLNEFAQTQLKKNTLSLARVRLANAHAQSGDSDAFEDIRSLEITVPLTRDTWFEWVRQLKRIVSLINYAEDLLFTQEDFEYTPFLRKLDDKLYTTISYFIQKTGTRRDEIDYCLMSNDAWHSGRSFLRDLESQLRPAGFWEEVLTLYKLNRVALTYTNVDATIRDIERYARHLADIGSPIPETQKCAILLCTTRGQEWFDGAWTSLMNTKSCKNWESVHRVLHFAQSAQQTSHP</sequence>
<organism evidence="2 3">
    <name type="scientific">Pseudomicrostroma glucosiphilum</name>
    <dbReference type="NCBI Taxonomy" id="1684307"/>
    <lineage>
        <taxon>Eukaryota</taxon>
        <taxon>Fungi</taxon>
        <taxon>Dikarya</taxon>
        <taxon>Basidiomycota</taxon>
        <taxon>Ustilaginomycotina</taxon>
        <taxon>Exobasidiomycetes</taxon>
        <taxon>Microstromatales</taxon>
        <taxon>Microstromatales incertae sedis</taxon>
        <taxon>Pseudomicrostroma</taxon>
    </lineage>
</organism>
<dbReference type="GeneID" id="37016345"/>
<name>A0A316TWX9_9BASI</name>
<evidence type="ECO:0000313" key="3">
    <source>
        <dbReference type="Proteomes" id="UP000245942"/>
    </source>
</evidence>
<dbReference type="AlphaFoldDB" id="A0A316TWX9"/>
<proteinExistence type="predicted"/>
<dbReference type="EMBL" id="KZ819341">
    <property type="protein sequence ID" value="PWN17710.1"/>
    <property type="molecule type" value="Genomic_DNA"/>
</dbReference>
<feature type="compositionally biased region" description="Basic and acidic residues" evidence="1">
    <location>
        <begin position="17"/>
        <end position="38"/>
    </location>
</feature>
<evidence type="ECO:0000256" key="1">
    <source>
        <dbReference type="SAM" id="MobiDB-lite"/>
    </source>
</evidence>
<feature type="region of interest" description="Disordered" evidence="1">
    <location>
        <begin position="1"/>
        <end position="39"/>
    </location>
</feature>
<reference evidence="2 3" key="1">
    <citation type="journal article" date="2018" name="Mol. Biol. Evol.">
        <title>Broad Genomic Sampling Reveals a Smut Pathogenic Ancestry of the Fungal Clade Ustilaginomycotina.</title>
        <authorList>
            <person name="Kijpornyongpan T."/>
            <person name="Mondo S.J."/>
            <person name="Barry K."/>
            <person name="Sandor L."/>
            <person name="Lee J."/>
            <person name="Lipzen A."/>
            <person name="Pangilinan J."/>
            <person name="LaButti K."/>
            <person name="Hainaut M."/>
            <person name="Henrissat B."/>
            <person name="Grigoriev I.V."/>
            <person name="Spatafora J.W."/>
            <person name="Aime M.C."/>
        </authorList>
    </citation>
    <scope>NUCLEOTIDE SEQUENCE [LARGE SCALE GENOMIC DNA]</scope>
    <source>
        <strain evidence="2 3">MCA 4718</strain>
    </source>
</reference>
<dbReference type="RefSeq" id="XP_025344870.1">
    <property type="nucleotide sequence ID" value="XM_025494611.1"/>
</dbReference>
<evidence type="ECO:0000313" key="2">
    <source>
        <dbReference type="EMBL" id="PWN17710.1"/>
    </source>
</evidence>
<gene>
    <name evidence="2" type="ORF">BCV69DRAFT_301896</name>
</gene>
<dbReference type="Proteomes" id="UP000245942">
    <property type="component" value="Unassembled WGS sequence"/>
</dbReference>
<protein>
    <submittedName>
        <fullName evidence="2">Uncharacterized protein</fullName>
    </submittedName>
</protein>
<keyword evidence="3" id="KW-1185">Reference proteome</keyword>